<sequence>MPQVTSFLHLWVSLSITNTVIVVDGGDQIAANLACLLIPLCVTDPRVNQWSAPKLPGRPGINVFCNVALFFIQVQAAIIYLNAGIGKLYTVEWKEGTALYYWISHTIIGAPDWLRNIYETATLSDWVTLLTWGVIIFEIGMFACIFANGKVKTIFLVLGFLFHFLIILTHGLLSFFFSMAALLVIYLDDANHSVRIINGLKNRIRLSCAVFVKPALPLKNQY</sequence>
<accession>A0A9Q5D4T9</accession>
<organism evidence="7 8">
    <name type="scientific">Chitinophaga solisilvae</name>
    <dbReference type="NCBI Taxonomy" id="1233460"/>
    <lineage>
        <taxon>Bacteria</taxon>
        <taxon>Pseudomonadati</taxon>
        <taxon>Bacteroidota</taxon>
        <taxon>Chitinophagia</taxon>
        <taxon>Chitinophagales</taxon>
        <taxon>Chitinophagaceae</taxon>
        <taxon>Chitinophaga</taxon>
    </lineage>
</organism>
<keyword evidence="2 5" id="KW-0812">Transmembrane</keyword>
<keyword evidence="3 5" id="KW-1133">Transmembrane helix</keyword>
<dbReference type="SMART" id="SM00752">
    <property type="entry name" value="HTTM"/>
    <property type="match status" value="1"/>
</dbReference>
<dbReference type="PANTHER" id="PTHR39535">
    <property type="entry name" value="SPORULATION-DELAYING PROTEIN SDPB"/>
    <property type="match status" value="1"/>
</dbReference>
<reference evidence="7" key="1">
    <citation type="submission" date="2020-05" db="EMBL/GenBank/DDBJ databases">
        <title>Chitinophaga laudate sp. nov., isolated from a tropical peat swamp.</title>
        <authorList>
            <person name="Goh C.B.S."/>
            <person name="Lee M.S."/>
            <person name="Parimannan S."/>
            <person name="Pasbakhsh P."/>
            <person name="Yule C.M."/>
            <person name="Rajandas H."/>
            <person name="Loke S."/>
            <person name="Croft L."/>
            <person name="Tan J.B.L."/>
        </authorList>
    </citation>
    <scope>NUCLEOTIDE SEQUENCE</scope>
    <source>
        <strain evidence="7">Mgbs1</strain>
    </source>
</reference>
<keyword evidence="4 5" id="KW-0472">Membrane</keyword>
<evidence type="ECO:0000256" key="4">
    <source>
        <dbReference type="ARBA" id="ARBA00023136"/>
    </source>
</evidence>
<evidence type="ECO:0000313" key="7">
    <source>
        <dbReference type="EMBL" id="NSL87599.1"/>
    </source>
</evidence>
<name>A0A9Q5D4T9_9BACT</name>
<comment type="caution">
    <text evidence="7">The sequence shown here is derived from an EMBL/GenBank/DDBJ whole genome shotgun (WGS) entry which is preliminary data.</text>
</comment>
<dbReference type="GO" id="GO:0012505">
    <property type="term" value="C:endomembrane system"/>
    <property type="evidence" value="ECO:0007669"/>
    <property type="project" value="UniProtKB-SubCell"/>
</dbReference>
<proteinExistence type="predicted"/>
<feature type="transmembrane region" description="Helical" evidence="5">
    <location>
        <begin position="154"/>
        <end position="187"/>
    </location>
</feature>
<protein>
    <recommendedName>
        <fullName evidence="6">HTTM-like domain-containing protein</fullName>
    </recommendedName>
</protein>
<gene>
    <name evidence="7" type="ORF">ECE50_012200</name>
</gene>
<dbReference type="EMBL" id="RIAR02000001">
    <property type="protein sequence ID" value="NSL87599.1"/>
    <property type="molecule type" value="Genomic_DNA"/>
</dbReference>
<dbReference type="InterPro" id="IPR052964">
    <property type="entry name" value="Sporulation_signal_mat"/>
</dbReference>
<feature type="transmembrane region" description="Helical" evidence="5">
    <location>
        <begin position="29"/>
        <end position="47"/>
    </location>
</feature>
<dbReference type="AlphaFoldDB" id="A0A9Q5D4T9"/>
<evidence type="ECO:0000256" key="2">
    <source>
        <dbReference type="ARBA" id="ARBA00022692"/>
    </source>
</evidence>
<comment type="subcellular location">
    <subcellularLocation>
        <location evidence="1">Endomembrane system</location>
        <topology evidence="1">Multi-pass membrane protein</topology>
    </subcellularLocation>
</comment>
<keyword evidence="8" id="KW-1185">Reference proteome</keyword>
<evidence type="ECO:0000256" key="1">
    <source>
        <dbReference type="ARBA" id="ARBA00004127"/>
    </source>
</evidence>
<evidence type="ECO:0000256" key="3">
    <source>
        <dbReference type="ARBA" id="ARBA00022989"/>
    </source>
</evidence>
<evidence type="ECO:0000259" key="6">
    <source>
        <dbReference type="SMART" id="SM00752"/>
    </source>
</evidence>
<evidence type="ECO:0000256" key="5">
    <source>
        <dbReference type="SAM" id="Phobius"/>
    </source>
</evidence>
<dbReference type="PANTHER" id="PTHR39535:SF2">
    <property type="entry name" value="HTTM DOMAIN-CONTAINING PROTEIN"/>
    <property type="match status" value="1"/>
</dbReference>
<dbReference type="Proteomes" id="UP000281028">
    <property type="component" value="Unassembled WGS sequence"/>
</dbReference>
<feature type="transmembrane region" description="Helical" evidence="5">
    <location>
        <begin position="59"/>
        <end position="81"/>
    </location>
</feature>
<feature type="transmembrane region" description="Helical" evidence="5">
    <location>
        <begin position="126"/>
        <end position="147"/>
    </location>
</feature>
<dbReference type="OrthoDB" id="128729at2"/>
<feature type="domain" description="HTTM-like" evidence="6">
    <location>
        <begin position="2"/>
        <end position="191"/>
    </location>
</feature>
<evidence type="ECO:0000313" key="8">
    <source>
        <dbReference type="Proteomes" id="UP000281028"/>
    </source>
</evidence>
<dbReference type="InterPro" id="IPR011020">
    <property type="entry name" value="HTTM-like"/>
</dbReference>